<evidence type="ECO:0000256" key="1">
    <source>
        <dbReference type="ARBA" id="ARBA00004442"/>
    </source>
</evidence>
<evidence type="ECO:0000256" key="5">
    <source>
        <dbReference type="ARBA" id="ARBA00022692"/>
    </source>
</evidence>
<evidence type="ECO:0000313" key="10">
    <source>
        <dbReference type="EMBL" id="OUN03082.1"/>
    </source>
</evidence>
<comment type="similarity">
    <text evidence="2">Belongs to the outer membrane factor (OMF) (TC 1.B.17) family.</text>
</comment>
<keyword evidence="5" id="KW-0812">Transmembrane</keyword>
<evidence type="ECO:0000256" key="8">
    <source>
        <dbReference type="SAM" id="Coils"/>
    </source>
</evidence>
<evidence type="ECO:0000313" key="11">
    <source>
        <dbReference type="Proteomes" id="UP000195772"/>
    </source>
</evidence>
<sequence length="269" mass="31508">MKRAVFTLWLLLAAVAATAQSEPTPPEFEYSDLQRLTPEDYIDMQLPPLHVLMENARHAPQVGYYESNREIEERELKTVRRNWMRNFKLNANYNYGSSDIYNQNYQDSNIPIWTTTTTGREQSWWNVGASFSIPLDEIFNRRNKIKQQKKRIENTQYDLDRWYDELRMKIIDAYTTAVEQLSILRSAAEAKITSEAQYRMTEVDFVKGKLDAQTLSRQKSLENSATREYEQVRRNLNDALLRLEILTHTPIINKPISMPGTSKEATKTE</sequence>
<keyword evidence="7" id="KW-0998">Cell outer membrane</keyword>
<keyword evidence="4" id="KW-1134">Transmembrane beta strand</keyword>
<dbReference type="InterPro" id="IPR003423">
    <property type="entry name" value="OMP_efflux"/>
</dbReference>
<dbReference type="OrthoDB" id="1048244at2"/>
<dbReference type="GO" id="GO:0009279">
    <property type="term" value="C:cell outer membrane"/>
    <property type="evidence" value="ECO:0007669"/>
    <property type="project" value="UniProtKB-SubCell"/>
</dbReference>
<feature type="signal peptide" evidence="9">
    <location>
        <begin position="1"/>
        <end position="19"/>
    </location>
</feature>
<reference evidence="11" key="1">
    <citation type="submission" date="2017-04" db="EMBL/GenBank/DDBJ databases">
        <title>Function of individual gut microbiota members based on whole genome sequencing of pure cultures obtained from chicken caecum.</title>
        <authorList>
            <person name="Medvecky M."/>
            <person name="Cejkova D."/>
            <person name="Polansky O."/>
            <person name="Karasova D."/>
            <person name="Kubasova T."/>
            <person name="Cizek A."/>
            <person name="Rychlik I."/>
        </authorList>
    </citation>
    <scope>NUCLEOTIDE SEQUENCE [LARGE SCALE GENOMIC DNA]</scope>
    <source>
        <strain evidence="11">An90</strain>
    </source>
</reference>
<feature type="coiled-coil region" evidence="8">
    <location>
        <begin position="222"/>
        <end position="249"/>
    </location>
</feature>
<dbReference type="PANTHER" id="PTHR30026">
    <property type="entry name" value="OUTER MEMBRANE PROTEIN TOLC"/>
    <property type="match status" value="1"/>
</dbReference>
<dbReference type="EMBL" id="NFHB01000005">
    <property type="protein sequence ID" value="OUN03082.1"/>
    <property type="molecule type" value="Genomic_DNA"/>
</dbReference>
<feature type="chain" id="PRO_5010989337" description="TolC family protein" evidence="9">
    <location>
        <begin position="20"/>
        <end position="269"/>
    </location>
</feature>
<evidence type="ECO:0008006" key="12">
    <source>
        <dbReference type="Google" id="ProtNLM"/>
    </source>
</evidence>
<dbReference type="GO" id="GO:1990281">
    <property type="term" value="C:efflux pump complex"/>
    <property type="evidence" value="ECO:0007669"/>
    <property type="project" value="TreeGrafter"/>
</dbReference>
<organism evidence="10 11">
    <name type="scientific">Alistipes onderdonkii</name>
    <dbReference type="NCBI Taxonomy" id="328813"/>
    <lineage>
        <taxon>Bacteria</taxon>
        <taxon>Pseudomonadati</taxon>
        <taxon>Bacteroidota</taxon>
        <taxon>Bacteroidia</taxon>
        <taxon>Bacteroidales</taxon>
        <taxon>Rikenellaceae</taxon>
        <taxon>Alistipes</taxon>
    </lineage>
</organism>
<comment type="caution">
    <text evidence="10">The sequence shown here is derived from an EMBL/GenBank/DDBJ whole genome shotgun (WGS) entry which is preliminary data.</text>
</comment>
<dbReference type="RefSeq" id="WP_018697055.1">
    <property type="nucleotide sequence ID" value="NZ_AP025562.1"/>
</dbReference>
<evidence type="ECO:0000256" key="2">
    <source>
        <dbReference type="ARBA" id="ARBA00007613"/>
    </source>
</evidence>
<keyword evidence="3" id="KW-0813">Transport</keyword>
<keyword evidence="9" id="KW-0732">Signal</keyword>
<dbReference type="AlphaFoldDB" id="A0A1Y3QTS8"/>
<evidence type="ECO:0000256" key="3">
    <source>
        <dbReference type="ARBA" id="ARBA00022448"/>
    </source>
</evidence>
<accession>A0A1Y3QTS8</accession>
<comment type="subcellular location">
    <subcellularLocation>
        <location evidence="1">Cell outer membrane</location>
    </subcellularLocation>
</comment>
<dbReference type="Gene3D" id="1.20.1600.10">
    <property type="entry name" value="Outer membrane efflux proteins (OEP)"/>
    <property type="match status" value="1"/>
</dbReference>
<evidence type="ECO:0000256" key="6">
    <source>
        <dbReference type="ARBA" id="ARBA00023136"/>
    </source>
</evidence>
<dbReference type="eggNOG" id="COG1538">
    <property type="taxonomic scope" value="Bacteria"/>
</dbReference>
<dbReference type="InterPro" id="IPR051906">
    <property type="entry name" value="TolC-like"/>
</dbReference>
<dbReference type="SUPFAM" id="SSF56954">
    <property type="entry name" value="Outer membrane efflux proteins (OEP)"/>
    <property type="match status" value="1"/>
</dbReference>
<dbReference type="Pfam" id="PF02321">
    <property type="entry name" value="OEP"/>
    <property type="match status" value="1"/>
</dbReference>
<dbReference type="PANTHER" id="PTHR30026:SF20">
    <property type="entry name" value="OUTER MEMBRANE PROTEIN TOLC"/>
    <property type="match status" value="1"/>
</dbReference>
<evidence type="ECO:0000256" key="9">
    <source>
        <dbReference type="SAM" id="SignalP"/>
    </source>
</evidence>
<name>A0A1Y3QTS8_9BACT</name>
<keyword evidence="8" id="KW-0175">Coiled coil</keyword>
<proteinExistence type="inferred from homology"/>
<dbReference type="GO" id="GO:0015562">
    <property type="term" value="F:efflux transmembrane transporter activity"/>
    <property type="evidence" value="ECO:0007669"/>
    <property type="project" value="InterPro"/>
</dbReference>
<gene>
    <name evidence="10" type="ORF">B5G41_08515</name>
</gene>
<dbReference type="GO" id="GO:0015288">
    <property type="term" value="F:porin activity"/>
    <property type="evidence" value="ECO:0007669"/>
    <property type="project" value="TreeGrafter"/>
</dbReference>
<keyword evidence="6" id="KW-0472">Membrane</keyword>
<evidence type="ECO:0000256" key="4">
    <source>
        <dbReference type="ARBA" id="ARBA00022452"/>
    </source>
</evidence>
<evidence type="ECO:0000256" key="7">
    <source>
        <dbReference type="ARBA" id="ARBA00023237"/>
    </source>
</evidence>
<dbReference type="Proteomes" id="UP000195772">
    <property type="component" value="Unassembled WGS sequence"/>
</dbReference>
<feature type="coiled-coil region" evidence="8">
    <location>
        <begin position="135"/>
        <end position="165"/>
    </location>
</feature>
<protein>
    <recommendedName>
        <fullName evidence="12">TolC family protein</fullName>
    </recommendedName>
</protein>